<dbReference type="SUPFAM" id="SSF52467">
    <property type="entry name" value="DHS-like NAD/FAD-binding domain"/>
    <property type="match status" value="1"/>
</dbReference>
<evidence type="ECO:0000256" key="1">
    <source>
        <dbReference type="ARBA" id="ARBA00003943"/>
    </source>
</evidence>
<comment type="similarity">
    <text evidence="3 15">Belongs to the PNT beta subunit family.</text>
</comment>
<dbReference type="InterPro" id="IPR012136">
    <property type="entry name" value="NADH_DH_b"/>
</dbReference>
<dbReference type="InterPro" id="IPR034300">
    <property type="entry name" value="PNTB-like"/>
</dbReference>
<evidence type="ECO:0000256" key="6">
    <source>
        <dbReference type="ARBA" id="ARBA00022475"/>
    </source>
</evidence>
<dbReference type="EC" id="7.1.1.1" evidence="4 15"/>
<evidence type="ECO:0000259" key="17">
    <source>
        <dbReference type="Pfam" id="PF02233"/>
    </source>
</evidence>
<dbReference type="RefSeq" id="WP_141287714.1">
    <property type="nucleotide sequence ID" value="NZ_BAAAEW010000004.1"/>
</dbReference>
<evidence type="ECO:0000256" key="14">
    <source>
        <dbReference type="ARBA" id="ARBA00048202"/>
    </source>
</evidence>
<keyword evidence="6 15" id="KW-1003">Cell membrane</keyword>
<feature type="transmembrane region" description="Helical" evidence="16">
    <location>
        <begin position="260"/>
        <end position="280"/>
    </location>
</feature>
<evidence type="ECO:0000256" key="11">
    <source>
        <dbReference type="ARBA" id="ARBA00022989"/>
    </source>
</evidence>
<dbReference type="PANTHER" id="PTHR44758:SF1">
    <property type="entry name" value="NAD(P) TRANSHYDROGENASE SUBUNIT BETA"/>
    <property type="match status" value="1"/>
</dbReference>
<evidence type="ECO:0000256" key="4">
    <source>
        <dbReference type="ARBA" id="ARBA00012943"/>
    </source>
</evidence>
<evidence type="ECO:0000256" key="10">
    <source>
        <dbReference type="ARBA" id="ARBA00022967"/>
    </source>
</evidence>
<comment type="caution">
    <text evidence="18">The sequence shown here is derived from an EMBL/GenBank/DDBJ whole genome shotgun (WGS) entry which is preliminary data.</text>
</comment>
<accession>A0ABN1JQV1</accession>
<evidence type="ECO:0000256" key="16">
    <source>
        <dbReference type="SAM" id="Phobius"/>
    </source>
</evidence>
<dbReference type="InterPro" id="IPR029035">
    <property type="entry name" value="DHS-like_NAD/FAD-binding_dom"/>
</dbReference>
<evidence type="ECO:0000256" key="2">
    <source>
        <dbReference type="ARBA" id="ARBA00004429"/>
    </source>
</evidence>
<feature type="transmembrane region" description="Helical" evidence="16">
    <location>
        <begin position="96"/>
        <end position="117"/>
    </location>
</feature>
<evidence type="ECO:0000256" key="5">
    <source>
        <dbReference type="ARBA" id="ARBA00014581"/>
    </source>
</evidence>
<feature type="transmembrane region" description="Helical" evidence="16">
    <location>
        <begin position="36"/>
        <end position="57"/>
    </location>
</feature>
<feature type="domain" description="NADP transhydrogenase beta-like" evidence="17">
    <location>
        <begin position="7"/>
        <end position="480"/>
    </location>
</feature>
<keyword evidence="13 15" id="KW-0472">Membrane</keyword>
<evidence type="ECO:0000256" key="9">
    <source>
        <dbReference type="ARBA" id="ARBA00022857"/>
    </source>
</evidence>
<dbReference type="Pfam" id="PF02233">
    <property type="entry name" value="PNTB"/>
    <property type="match status" value="1"/>
</dbReference>
<dbReference type="PANTHER" id="PTHR44758">
    <property type="entry name" value="NAD(P) TRANSHYDROGENASE SUBUNIT BETA"/>
    <property type="match status" value="1"/>
</dbReference>
<keyword evidence="19" id="KW-1185">Reference proteome</keyword>
<keyword evidence="7 15" id="KW-0997">Cell inner membrane</keyword>
<keyword evidence="8 16" id="KW-0812">Transmembrane</keyword>
<evidence type="ECO:0000313" key="18">
    <source>
        <dbReference type="EMBL" id="GAA0744893.1"/>
    </source>
</evidence>
<feature type="transmembrane region" description="Helical" evidence="16">
    <location>
        <begin position="144"/>
        <end position="165"/>
    </location>
</feature>
<gene>
    <name evidence="18" type="ORF">GCM10009107_10910</name>
</gene>
<dbReference type="PIRSF" id="PIRSF000204">
    <property type="entry name" value="PNTB"/>
    <property type="match status" value="1"/>
</dbReference>
<keyword evidence="11 16" id="KW-1133">Transmembrane helix</keyword>
<evidence type="ECO:0000256" key="15">
    <source>
        <dbReference type="PIRNR" id="PIRNR000204"/>
    </source>
</evidence>
<organism evidence="18 19">
    <name type="scientific">Ideonella azotifigens</name>
    <dbReference type="NCBI Taxonomy" id="513160"/>
    <lineage>
        <taxon>Bacteria</taxon>
        <taxon>Pseudomonadati</taxon>
        <taxon>Pseudomonadota</taxon>
        <taxon>Betaproteobacteria</taxon>
        <taxon>Burkholderiales</taxon>
        <taxon>Sphaerotilaceae</taxon>
        <taxon>Ideonella</taxon>
    </lineage>
</organism>
<evidence type="ECO:0000256" key="12">
    <source>
        <dbReference type="ARBA" id="ARBA00023027"/>
    </source>
</evidence>
<comment type="catalytic activity">
    <reaction evidence="14 15">
        <text>NAD(+) + NADPH + H(+)(in) = NADH + NADP(+) + H(+)(out)</text>
        <dbReference type="Rhea" id="RHEA:47992"/>
        <dbReference type="ChEBI" id="CHEBI:15378"/>
        <dbReference type="ChEBI" id="CHEBI:57540"/>
        <dbReference type="ChEBI" id="CHEBI:57783"/>
        <dbReference type="ChEBI" id="CHEBI:57945"/>
        <dbReference type="ChEBI" id="CHEBI:58349"/>
        <dbReference type="EC" id="7.1.1.1"/>
    </reaction>
</comment>
<evidence type="ECO:0000256" key="13">
    <source>
        <dbReference type="ARBA" id="ARBA00023136"/>
    </source>
</evidence>
<protein>
    <recommendedName>
        <fullName evidence="5 15">NAD(P) transhydrogenase subunit beta</fullName>
        <ecNumber evidence="4 15">7.1.1.1</ecNumber>
    </recommendedName>
    <alternativeName>
        <fullName evidence="15">Nicotinamide nucleotide transhydrogenase subunit beta</fullName>
    </alternativeName>
</protein>
<sequence>MSMNLVTLLYLIASVCFIQALKGLSHPTTSIRGNLFGMTGMTIAVLTTAALIFKLAGDAGLSATAGLCWVLLGLVVGGSAGSIMAKRVEMTKMPELVAFMHSMIGLAAVFIAATVVAEPYAFRIVAKAADGTVPPIPGGNRIELALGAFIGAVTFSGSVIAFGKLSGKYKFRLFQGAPVTFAGQHWLNLALGLASLFFMFGFWHSQSTLDFALICALGILMGVLIIIPIGGADMPVVVSMLNSYSGWAAAGIGFSLDNSMLIIAGSLVGSSGAILSYIMCKAMNRSFFNVILGGFGGDATAAAAGSAVQRSVKSGSADDAAFVLGNAETVVIVPGYGLAVARAQHAVKELAAKLTEKGITVKYAIHPVAGRMPGHMNVLLAEAEVPYDQVFEMEDINGEFGQADVAIILGANDVVNPAALTKGSPIYGMPILEAYKAKTIIVNKRSMAAGYAGLDNELFYMDKTMMVFGDAKKVVEDMVKAIE</sequence>
<comment type="subcellular location">
    <subcellularLocation>
        <location evidence="2">Cell inner membrane</location>
        <topology evidence="2">Multi-pass membrane protein</topology>
    </subcellularLocation>
</comment>
<evidence type="ECO:0000256" key="8">
    <source>
        <dbReference type="ARBA" id="ARBA00022692"/>
    </source>
</evidence>
<reference evidence="18 19" key="1">
    <citation type="journal article" date="2019" name="Int. J. Syst. Evol. Microbiol.">
        <title>The Global Catalogue of Microorganisms (GCM) 10K type strain sequencing project: providing services to taxonomists for standard genome sequencing and annotation.</title>
        <authorList>
            <consortium name="The Broad Institute Genomics Platform"/>
            <consortium name="The Broad Institute Genome Sequencing Center for Infectious Disease"/>
            <person name="Wu L."/>
            <person name="Ma J."/>
        </authorList>
    </citation>
    <scope>NUCLEOTIDE SEQUENCE [LARGE SCALE GENOMIC DNA]</scope>
    <source>
        <strain evidence="18 19">JCM 15503</strain>
    </source>
</reference>
<feature type="transmembrane region" description="Helical" evidence="16">
    <location>
        <begin position="236"/>
        <end position="254"/>
    </location>
</feature>
<dbReference type="EMBL" id="BAAAEW010000004">
    <property type="protein sequence ID" value="GAA0744893.1"/>
    <property type="molecule type" value="Genomic_DNA"/>
</dbReference>
<evidence type="ECO:0000256" key="7">
    <source>
        <dbReference type="ARBA" id="ARBA00022519"/>
    </source>
</evidence>
<feature type="transmembrane region" description="Helical" evidence="16">
    <location>
        <begin position="6"/>
        <end position="24"/>
    </location>
</feature>
<keyword evidence="10 15" id="KW-1278">Translocase</keyword>
<proteinExistence type="inferred from homology"/>
<comment type="function">
    <text evidence="1 15">The transhydrogenation between NADH and NADP is coupled to respiration and ATP hydrolysis and functions as a proton pump across the membrane.</text>
</comment>
<dbReference type="Proteomes" id="UP001500279">
    <property type="component" value="Unassembled WGS sequence"/>
</dbReference>
<evidence type="ECO:0000313" key="19">
    <source>
        <dbReference type="Proteomes" id="UP001500279"/>
    </source>
</evidence>
<feature type="transmembrane region" description="Helical" evidence="16">
    <location>
        <begin position="63"/>
        <end position="84"/>
    </location>
</feature>
<feature type="transmembrane region" description="Helical" evidence="16">
    <location>
        <begin position="211"/>
        <end position="229"/>
    </location>
</feature>
<dbReference type="Gene3D" id="3.40.50.1220">
    <property type="entry name" value="TPP-binding domain"/>
    <property type="match status" value="1"/>
</dbReference>
<evidence type="ECO:0000256" key="3">
    <source>
        <dbReference type="ARBA" id="ARBA00007919"/>
    </source>
</evidence>
<name>A0ABN1JQV1_9BURK</name>
<keyword evidence="9 15" id="KW-0521">NADP</keyword>
<feature type="transmembrane region" description="Helical" evidence="16">
    <location>
        <begin position="186"/>
        <end position="205"/>
    </location>
</feature>
<keyword evidence="12 15" id="KW-0520">NAD</keyword>